<gene>
    <name evidence="2" type="ORF">SAMN04489735_1002190</name>
</gene>
<dbReference type="Proteomes" id="UP000198956">
    <property type="component" value="Unassembled WGS sequence"/>
</dbReference>
<accession>A0A1G7WX20</accession>
<dbReference type="Gene3D" id="3.40.50.10420">
    <property type="entry name" value="NagB/RpiA/CoA transferase-like"/>
    <property type="match status" value="1"/>
</dbReference>
<feature type="domain" description="LUD" evidence="1">
    <location>
        <begin position="48"/>
        <end position="228"/>
    </location>
</feature>
<reference evidence="2 3" key="1">
    <citation type="submission" date="2016-10" db="EMBL/GenBank/DDBJ databases">
        <authorList>
            <person name="de Groot N.N."/>
        </authorList>
    </citation>
    <scope>NUCLEOTIDE SEQUENCE [LARGE SCALE GENOMIC DNA]</scope>
    <source>
        <strain evidence="2 3">L 420-91</strain>
    </source>
</reference>
<dbReference type="PANTHER" id="PTHR43682:SF1">
    <property type="entry name" value="LACTATE UTILIZATION PROTEIN C"/>
    <property type="match status" value="1"/>
</dbReference>
<dbReference type="EMBL" id="FNDE01000002">
    <property type="protein sequence ID" value="SDG76471.1"/>
    <property type="molecule type" value="Genomic_DNA"/>
</dbReference>
<organism evidence="2 3">
    <name type="scientific">Aneurinibacillus thermoaerophilus</name>
    <dbReference type="NCBI Taxonomy" id="143495"/>
    <lineage>
        <taxon>Bacteria</taxon>
        <taxon>Bacillati</taxon>
        <taxon>Bacillota</taxon>
        <taxon>Bacilli</taxon>
        <taxon>Bacillales</taxon>
        <taxon>Paenibacillaceae</taxon>
        <taxon>Aneurinibacillus group</taxon>
        <taxon>Aneurinibacillus</taxon>
    </lineage>
</organism>
<evidence type="ECO:0000259" key="1">
    <source>
        <dbReference type="Pfam" id="PF02589"/>
    </source>
</evidence>
<name>A0A1G7WX20_ANETH</name>
<protein>
    <submittedName>
        <fullName evidence="2">L-lactate dehydrogenase complex protein LldG</fullName>
    </submittedName>
</protein>
<dbReference type="InterPro" id="IPR037171">
    <property type="entry name" value="NagB/RpiA_transferase-like"/>
</dbReference>
<dbReference type="Pfam" id="PF02589">
    <property type="entry name" value="LUD_dom"/>
    <property type="match status" value="1"/>
</dbReference>
<dbReference type="RefSeq" id="WP_254778199.1">
    <property type="nucleotide sequence ID" value="NZ_FNDE01000002.1"/>
</dbReference>
<dbReference type="InterPro" id="IPR003741">
    <property type="entry name" value="LUD_dom"/>
</dbReference>
<dbReference type="InterPro" id="IPR024185">
    <property type="entry name" value="FTHF_cligase-like_sf"/>
</dbReference>
<sequence>MTIKQREEFLARIANRLGRPRRSGVMPPDWMVKPYVHLHAGLNQETLIKQFIENLRALHTEVLRASRGELGKALERIVEDSAARSVVYWNDERLQKIGLDDWLTQRGIAHQVWDVLLDEQELRHRAAGVDMGIAYAELGLSETGTVMLWNGGGRGRLVSLLPPVFVAVISENTIIPRLTEAMAYVRGKMSEGLPACINFITGPSRTGDIEADLAFGVHGPGKVYVILLQEQENIYE</sequence>
<evidence type="ECO:0000313" key="3">
    <source>
        <dbReference type="Proteomes" id="UP000198956"/>
    </source>
</evidence>
<evidence type="ECO:0000313" key="2">
    <source>
        <dbReference type="EMBL" id="SDG76471.1"/>
    </source>
</evidence>
<dbReference type="SUPFAM" id="SSF100950">
    <property type="entry name" value="NagB/RpiA/CoA transferase-like"/>
    <property type="match status" value="1"/>
</dbReference>
<dbReference type="PANTHER" id="PTHR43682">
    <property type="entry name" value="LACTATE UTILIZATION PROTEIN C"/>
    <property type="match status" value="1"/>
</dbReference>
<proteinExistence type="predicted"/>
<dbReference type="AlphaFoldDB" id="A0A1G7WX20"/>